<evidence type="ECO:0000313" key="1">
    <source>
        <dbReference type="EMBL" id="CAJ1498875.1"/>
    </source>
</evidence>
<dbReference type="Proteomes" id="UP001190465">
    <property type="component" value="Chromosome"/>
</dbReference>
<reference evidence="1 2" key="1">
    <citation type="submission" date="2023-08" db="EMBL/GenBank/DDBJ databases">
        <authorList>
            <person name="Folkvardsen B D."/>
            <person name="Norman A."/>
        </authorList>
    </citation>
    <scope>NUCLEOTIDE SEQUENCE [LARGE SCALE GENOMIC DNA]</scope>
    <source>
        <strain evidence="1 2">Mu0053</strain>
    </source>
</reference>
<name>A0ABM9LH04_9MYCO</name>
<sequence>MNQPDPMEFLAALMNRAQTLEIVNRTEAKAKRGAELRPWGMGVKRYLVDSGGSLALDDAGFMTDYAGDMVSGTAVFPIMNATDGITAIGELIAGRIDSEDKKGSGDSHASSLLTLSRMATESAATTIWLVMSTDREIRRSLSVRFTASELDEQRKYQSAARKWHELGPGRNQPVEYQKLLEHIRLFDERVAMLERGKQETPTAKVLGKSNVVAAAARWLDQHPPIHDSGPYGRGAFGFEYVAASFYNVSSAIVHGLKWPLDYMPNGEVDLSRMIVEGVNVAVSMAECAVALFEAQAQNWHAETDRPLLYPDSLQPTIEQWATLYPVQ</sequence>
<accession>A0ABM9LH04</accession>
<dbReference type="EMBL" id="OY726397">
    <property type="protein sequence ID" value="CAJ1498875.1"/>
    <property type="molecule type" value="Genomic_DNA"/>
</dbReference>
<protein>
    <submittedName>
        <fullName evidence="1">Uncharacterized protein</fullName>
    </submittedName>
</protein>
<keyword evidence="2" id="KW-1185">Reference proteome</keyword>
<evidence type="ECO:0000313" key="2">
    <source>
        <dbReference type="Proteomes" id="UP001190465"/>
    </source>
</evidence>
<organism evidence="1 2">
    <name type="scientific">[Mycobacterium] burgundiense</name>
    <dbReference type="NCBI Taxonomy" id="3064286"/>
    <lineage>
        <taxon>Bacteria</taxon>
        <taxon>Bacillati</taxon>
        <taxon>Actinomycetota</taxon>
        <taxon>Actinomycetes</taxon>
        <taxon>Mycobacteriales</taxon>
        <taxon>Mycobacteriaceae</taxon>
        <taxon>Mycolicibacterium</taxon>
    </lineage>
</organism>
<proteinExistence type="predicted"/>
<dbReference type="RefSeq" id="WP_308481526.1">
    <property type="nucleotide sequence ID" value="NZ_OY726397.1"/>
</dbReference>
<gene>
    <name evidence="1" type="ORF">MU0053_001267</name>
</gene>